<proteinExistence type="predicted"/>
<comment type="caution">
    <text evidence="1">The sequence shown here is derived from an EMBL/GenBank/DDBJ whole genome shotgun (WGS) entry which is preliminary data.</text>
</comment>
<protein>
    <submittedName>
        <fullName evidence="1">Uncharacterized protein</fullName>
    </submittedName>
</protein>
<accession>A0A1X2IS62</accession>
<dbReference type="EMBL" id="MCGE01000005">
    <property type="protein sequence ID" value="ORZ21324.1"/>
    <property type="molecule type" value="Genomic_DNA"/>
</dbReference>
<dbReference type="AlphaFoldDB" id="A0A1X2IS62"/>
<name>A0A1X2IS62_9FUNG</name>
<reference evidence="1 2" key="1">
    <citation type="submission" date="2016-07" db="EMBL/GenBank/DDBJ databases">
        <title>Pervasive Adenine N6-methylation of Active Genes in Fungi.</title>
        <authorList>
            <consortium name="DOE Joint Genome Institute"/>
            <person name="Mondo S.J."/>
            <person name="Dannebaum R.O."/>
            <person name="Kuo R.C."/>
            <person name="Labutti K."/>
            <person name="Haridas S."/>
            <person name="Kuo A."/>
            <person name="Salamov A."/>
            <person name="Ahrendt S.R."/>
            <person name="Lipzen A."/>
            <person name="Sullivan W."/>
            <person name="Andreopoulos W.B."/>
            <person name="Clum A."/>
            <person name="Lindquist E."/>
            <person name="Daum C."/>
            <person name="Ramamoorthy G.K."/>
            <person name="Gryganskyi A."/>
            <person name="Culley D."/>
            <person name="Magnuson J.K."/>
            <person name="James T.Y."/>
            <person name="O'Malley M.A."/>
            <person name="Stajich J.E."/>
            <person name="Spatafora J.W."/>
            <person name="Visel A."/>
            <person name="Grigoriev I.V."/>
        </authorList>
    </citation>
    <scope>NUCLEOTIDE SEQUENCE [LARGE SCALE GENOMIC DNA]</scope>
    <source>
        <strain evidence="1 2">NRRL 1336</strain>
    </source>
</reference>
<dbReference type="Proteomes" id="UP000193560">
    <property type="component" value="Unassembled WGS sequence"/>
</dbReference>
<gene>
    <name evidence="1" type="ORF">BCR42DRAFT_389082</name>
</gene>
<evidence type="ECO:0000313" key="1">
    <source>
        <dbReference type="EMBL" id="ORZ21324.1"/>
    </source>
</evidence>
<keyword evidence="2" id="KW-1185">Reference proteome</keyword>
<evidence type="ECO:0000313" key="2">
    <source>
        <dbReference type="Proteomes" id="UP000193560"/>
    </source>
</evidence>
<sequence length="160" mass="17641">MVNSIQNLVTMQSFLRLNTETVIGLNGPFTIGIYSIASVTDDIFIKEDIKFENVSANINELETSMRNFTDNYFLLNLMERTLLPAIADYLIHVIDATVCDITSPKGGQAAFGPGYQSGRRPGCQQNRLAESVGVVLDALARNCKETTVLKSKWNHGSYCG</sequence>
<organism evidence="1 2">
    <name type="scientific">Absidia repens</name>
    <dbReference type="NCBI Taxonomy" id="90262"/>
    <lineage>
        <taxon>Eukaryota</taxon>
        <taxon>Fungi</taxon>
        <taxon>Fungi incertae sedis</taxon>
        <taxon>Mucoromycota</taxon>
        <taxon>Mucoromycotina</taxon>
        <taxon>Mucoromycetes</taxon>
        <taxon>Mucorales</taxon>
        <taxon>Cunninghamellaceae</taxon>
        <taxon>Absidia</taxon>
    </lineage>
</organism>